<evidence type="ECO:0000256" key="5">
    <source>
        <dbReference type="ARBA" id="ARBA00023124"/>
    </source>
</evidence>
<evidence type="ECO:0000256" key="8">
    <source>
        <dbReference type="RuleBase" id="RU364100"/>
    </source>
</evidence>
<dbReference type="SUPFAM" id="SSF143081">
    <property type="entry name" value="BB1717-like"/>
    <property type="match status" value="1"/>
</dbReference>
<gene>
    <name evidence="9" type="ORF">SAMN04487958_107222</name>
</gene>
<keyword evidence="3" id="KW-0227">DNA damage</keyword>
<dbReference type="Pfam" id="PF02586">
    <property type="entry name" value="SRAP"/>
    <property type="match status" value="1"/>
</dbReference>
<proteinExistence type="inferred from homology"/>
<dbReference type="Gene3D" id="3.90.1680.10">
    <property type="entry name" value="SOS response associated peptidase-like"/>
    <property type="match status" value="1"/>
</dbReference>
<dbReference type="EMBL" id="FOGS01000007">
    <property type="protein sequence ID" value="SES12901.1"/>
    <property type="molecule type" value="Genomic_DNA"/>
</dbReference>
<evidence type="ECO:0000256" key="3">
    <source>
        <dbReference type="ARBA" id="ARBA00022763"/>
    </source>
</evidence>
<dbReference type="InterPro" id="IPR036590">
    <property type="entry name" value="SRAP-like"/>
</dbReference>
<evidence type="ECO:0000256" key="7">
    <source>
        <dbReference type="ARBA" id="ARBA00023239"/>
    </source>
</evidence>
<dbReference type="Proteomes" id="UP000198505">
    <property type="component" value="Unassembled WGS sequence"/>
</dbReference>
<name>A0A1H9UU86_9GAMM</name>
<evidence type="ECO:0000256" key="1">
    <source>
        <dbReference type="ARBA" id="ARBA00008136"/>
    </source>
</evidence>
<dbReference type="EC" id="3.4.-.-" evidence="8"/>
<protein>
    <recommendedName>
        <fullName evidence="8">Abasic site processing protein</fullName>
        <ecNumber evidence="8">3.4.-.-</ecNumber>
    </recommendedName>
</protein>
<dbReference type="STRING" id="416874.SAMN04487958_107222"/>
<dbReference type="GO" id="GO:0008233">
    <property type="term" value="F:peptidase activity"/>
    <property type="evidence" value="ECO:0007669"/>
    <property type="project" value="UniProtKB-KW"/>
</dbReference>
<keyword evidence="5" id="KW-0190">Covalent protein-DNA linkage</keyword>
<evidence type="ECO:0000256" key="4">
    <source>
        <dbReference type="ARBA" id="ARBA00022801"/>
    </source>
</evidence>
<evidence type="ECO:0000256" key="2">
    <source>
        <dbReference type="ARBA" id="ARBA00022670"/>
    </source>
</evidence>
<dbReference type="GO" id="GO:0003697">
    <property type="term" value="F:single-stranded DNA binding"/>
    <property type="evidence" value="ECO:0007669"/>
    <property type="project" value="InterPro"/>
</dbReference>
<keyword evidence="7" id="KW-0456">Lyase</keyword>
<dbReference type="GO" id="GO:0006508">
    <property type="term" value="P:proteolysis"/>
    <property type="evidence" value="ECO:0007669"/>
    <property type="project" value="UniProtKB-KW"/>
</dbReference>
<evidence type="ECO:0000313" key="10">
    <source>
        <dbReference type="Proteomes" id="UP000198505"/>
    </source>
</evidence>
<keyword evidence="10" id="KW-1185">Reference proteome</keyword>
<keyword evidence="4 8" id="KW-0378">Hydrolase</keyword>
<evidence type="ECO:0000256" key="6">
    <source>
        <dbReference type="ARBA" id="ARBA00023125"/>
    </source>
</evidence>
<reference evidence="10" key="1">
    <citation type="submission" date="2016-10" db="EMBL/GenBank/DDBJ databases">
        <authorList>
            <person name="Varghese N."/>
            <person name="Submissions S."/>
        </authorList>
    </citation>
    <scope>NUCLEOTIDE SEQUENCE [LARGE SCALE GENOMIC DNA]</scope>
    <source>
        <strain evidence="10">CGMCC 1.6495</strain>
    </source>
</reference>
<dbReference type="AlphaFoldDB" id="A0A1H9UU86"/>
<dbReference type="GO" id="GO:0016829">
    <property type="term" value="F:lyase activity"/>
    <property type="evidence" value="ECO:0007669"/>
    <property type="project" value="UniProtKB-KW"/>
</dbReference>
<keyword evidence="2 8" id="KW-0645">Protease</keyword>
<evidence type="ECO:0000313" key="9">
    <source>
        <dbReference type="EMBL" id="SES12901.1"/>
    </source>
</evidence>
<comment type="similarity">
    <text evidence="1 8">Belongs to the SOS response-associated peptidase family.</text>
</comment>
<dbReference type="PANTHER" id="PTHR13604:SF0">
    <property type="entry name" value="ABASIC SITE PROCESSING PROTEIN HMCES"/>
    <property type="match status" value="1"/>
</dbReference>
<organism evidence="9 10">
    <name type="scientific">Vreelandella subterranea</name>
    <dbReference type="NCBI Taxonomy" id="416874"/>
    <lineage>
        <taxon>Bacteria</taxon>
        <taxon>Pseudomonadati</taxon>
        <taxon>Pseudomonadota</taxon>
        <taxon>Gammaproteobacteria</taxon>
        <taxon>Oceanospirillales</taxon>
        <taxon>Halomonadaceae</taxon>
        <taxon>Vreelandella</taxon>
    </lineage>
</organism>
<dbReference type="GO" id="GO:0106300">
    <property type="term" value="P:protein-DNA covalent cross-linking repair"/>
    <property type="evidence" value="ECO:0007669"/>
    <property type="project" value="InterPro"/>
</dbReference>
<keyword evidence="6" id="KW-0238">DNA-binding</keyword>
<dbReference type="PANTHER" id="PTHR13604">
    <property type="entry name" value="DC12-RELATED"/>
    <property type="match status" value="1"/>
</dbReference>
<accession>A0A1H9UU86</accession>
<sequence length="232" mass="25765">MAVPPSRLSAIFQIMCGRFAFFSPIPKLANKVGATVPEHASGPRYNVAPGTWITAVRQEEDDSAPLFDTMWWGYRPRWAKGSGNQPINARVETVATNGYFKGAFARHRCLIPADGWYEWVKNTSPKQPHFICRADREPLFFAGIFAERDDGSLGCAVLTEPARGSAADVHDRMPLILDDDSLTHWLAPDITDRETIRRLVGHIDADLIKHWAVSTAVNNPSEGQGEELINPV</sequence>
<dbReference type="InterPro" id="IPR003738">
    <property type="entry name" value="SRAP"/>
</dbReference>